<keyword evidence="2 5" id="KW-0378">Hydrolase</keyword>
<dbReference type="InterPro" id="IPR013094">
    <property type="entry name" value="AB_hydrolase_3"/>
</dbReference>
<dbReference type="Gene3D" id="3.40.50.1820">
    <property type="entry name" value="alpha/beta hydrolase"/>
    <property type="match status" value="1"/>
</dbReference>
<dbReference type="PROSITE" id="PS01174">
    <property type="entry name" value="LIPASE_GDXG_SER"/>
    <property type="match status" value="1"/>
</dbReference>
<evidence type="ECO:0000256" key="1">
    <source>
        <dbReference type="ARBA" id="ARBA00010515"/>
    </source>
</evidence>
<evidence type="ECO:0000259" key="4">
    <source>
        <dbReference type="Pfam" id="PF07859"/>
    </source>
</evidence>
<evidence type="ECO:0000256" key="2">
    <source>
        <dbReference type="ARBA" id="ARBA00022801"/>
    </source>
</evidence>
<gene>
    <name evidence="5" type="ORF">GO499_12440</name>
</gene>
<dbReference type="PROSITE" id="PS01173">
    <property type="entry name" value="LIPASE_GDXG_HIS"/>
    <property type="match status" value="1"/>
</dbReference>
<dbReference type="Pfam" id="PF07859">
    <property type="entry name" value="Abhydrolase_3"/>
    <property type="match status" value="1"/>
</dbReference>
<feature type="domain" description="Alpha/beta hydrolase fold-3" evidence="4">
    <location>
        <begin position="79"/>
        <end position="279"/>
    </location>
</feature>
<dbReference type="AlphaFoldDB" id="A0A6P1T2N0"/>
<dbReference type="InterPro" id="IPR050300">
    <property type="entry name" value="GDXG_lipolytic_enzyme"/>
</dbReference>
<feature type="active site" evidence="3">
    <location>
        <position position="153"/>
    </location>
</feature>
<accession>A0A6P1T2N0</accession>
<sequence length="331" mass="36927">MRPSWRMLLTRVTLRFRDRRYMARVVEPADVRVRTDRRLMRLFPLPENMYHQWGTLRAGEDRVEALWISGRKVARRSILLYLHGGAYVMGSPLTHRHLAGRLSQLTGMRAVMPRYGLAPEHPHPEALADVLTAYRALLEAGYDPRHIGLAGDSAGGGLALGLLHRLGELGLPRPACATVFSPWTDLSLQSPSIRENAGTDVMLPGERIEEIRDMVLGGRDPLNPCVSPVFGDFSGAGPFYVQASSSEILRDDAIRFAARAAGQGCAVTRDIWENVPHALPLMERRVPEAGEVIYRAADFLKAHVRGTFGPDRMERRRRTRFIRGGEAGPPE</sequence>
<dbReference type="KEGG" id="amaq:GO499_12440"/>
<proteinExistence type="inferred from homology"/>
<reference evidence="5 6" key="1">
    <citation type="submission" date="2019-12" db="EMBL/GenBank/DDBJ databases">
        <title>Complete genome sequence of Algicella marina strain 9Alg 56(T) isolated from the red alga Tichocarpus crinitus.</title>
        <authorList>
            <person name="Kim S.-G."/>
            <person name="Nedashkovskaya O.I."/>
        </authorList>
    </citation>
    <scope>NUCLEOTIDE SEQUENCE [LARGE SCALE GENOMIC DNA]</scope>
    <source>
        <strain evidence="5 6">9Alg 56</strain>
    </source>
</reference>
<dbReference type="SUPFAM" id="SSF53474">
    <property type="entry name" value="alpha/beta-Hydrolases"/>
    <property type="match status" value="1"/>
</dbReference>
<evidence type="ECO:0000256" key="3">
    <source>
        <dbReference type="PROSITE-ProRule" id="PRU10038"/>
    </source>
</evidence>
<dbReference type="InterPro" id="IPR033140">
    <property type="entry name" value="Lipase_GDXG_put_SER_AS"/>
</dbReference>
<evidence type="ECO:0000313" key="5">
    <source>
        <dbReference type="EMBL" id="QHQ35923.1"/>
    </source>
</evidence>
<comment type="similarity">
    <text evidence="1">Belongs to the 'GDXG' lipolytic enzyme family.</text>
</comment>
<organism evidence="5 6">
    <name type="scientific">Algicella marina</name>
    <dbReference type="NCBI Taxonomy" id="2683284"/>
    <lineage>
        <taxon>Bacteria</taxon>
        <taxon>Pseudomonadati</taxon>
        <taxon>Pseudomonadota</taxon>
        <taxon>Alphaproteobacteria</taxon>
        <taxon>Rhodobacterales</taxon>
        <taxon>Paracoccaceae</taxon>
        <taxon>Algicella</taxon>
    </lineage>
</organism>
<evidence type="ECO:0000313" key="6">
    <source>
        <dbReference type="Proteomes" id="UP000464495"/>
    </source>
</evidence>
<dbReference type="RefSeq" id="WP_161862481.1">
    <property type="nucleotide sequence ID" value="NZ_CP046620.1"/>
</dbReference>
<keyword evidence="6" id="KW-1185">Reference proteome</keyword>
<dbReference type="Proteomes" id="UP000464495">
    <property type="component" value="Chromosome"/>
</dbReference>
<name>A0A6P1T2N0_9RHOB</name>
<dbReference type="InterPro" id="IPR029058">
    <property type="entry name" value="AB_hydrolase_fold"/>
</dbReference>
<dbReference type="EMBL" id="CP046620">
    <property type="protein sequence ID" value="QHQ35923.1"/>
    <property type="molecule type" value="Genomic_DNA"/>
</dbReference>
<dbReference type="GO" id="GO:0004806">
    <property type="term" value="F:triacylglycerol lipase activity"/>
    <property type="evidence" value="ECO:0007669"/>
    <property type="project" value="TreeGrafter"/>
</dbReference>
<dbReference type="InterPro" id="IPR002168">
    <property type="entry name" value="Lipase_GDXG_HIS_AS"/>
</dbReference>
<protein>
    <submittedName>
        <fullName evidence="5">Alpha/beta hydrolase fold domain-containing protein</fullName>
    </submittedName>
</protein>
<dbReference type="PANTHER" id="PTHR48081:SF30">
    <property type="entry name" value="ACETYL-HYDROLASE LIPR-RELATED"/>
    <property type="match status" value="1"/>
</dbReference>
<dbReference type="PANTHER" id="PTHR48081">
    <property type="entry name" value="AB HYDROLASE SUPERFAMILY PROTEIN C4A8.06C"/>
    <property type="match status" value="1"/>
</dbReference>